<organism evidence="3 4">
    <name type="scientific">Micromonospora pisi</name>
    <dbReference type="NCBI Taxonomy" id="589240"/>
    <lineage>
        <taxon>Bacteria</taxon>
        <taxon>Bacillati</taxon>
        <taxon>Actinomycetota</taxon>
        <taxon>Actinomycetes</taxon>
        <taxon>Micromonosporales</taxon>
        <taxon>Micromonosporaceae</taxon>
        <taxon>Micromonospora</taxon>
    </lineage>
</organism>
<dbReference type="EMBL" id="RBKT01000001">
    <property type="protein sequence ID" value="RKR88664.1"/>
    <property type="molecule type" value="Genomic_DNA"/>
</dbReference>
<proteinExistence type="predicted"/>
<name>A0A495JJU6_9ACTN</name>
<reference evidence="3 4" key="1">
    <citation type="submission" date="2018-10" db="EMBL/GenBank/DDBJ databases">
        <title>Sequencing the genomes of 1000 actinobacteria strains.</title>
        <authorList>
            <person name="Klenk H.-P."/>
        </authorList>
    </citation>
    <scope>NUCLEOTIDE SEQUENCE [LARGE SCALE GENOMIC DNA]</scope>
    <source>
        <strain evidence="3 4">DSM 45175</strain>
    </source>
</reference>
<dbReference type="InterPro" id="IPR007111">
    <property type="entry name" value="NACHT_NTPase"/>
</dbReference>
<evidence type="ECO:0000259" key="2">
    <source>
        <dbReference type="Pfam" id="PF05729"/>
    </source>
</evidence>
<dbReference type="Pfam" id="PF05729">
    <property type="entry name" value="NACHT"/>
    <property type="match status" value="1"/>
</dbReference>
<protein>
    <submittedName>
        <fullName evidence="3">NACHT domain-containing protein</fullName>
    </submittedName>
</protein>
<comment type="caution">
    <text evidence="3">The sequence shown here is derived from an EMBL/GenBank/DDBJ whole genome shotgun (WGS) entry which is preliminary data.</text>
</comment>
<dbReference type="AlphaFoldDB" id="A0A495JJU6"/>
<keyword evidence="4" id="KW-1185">Reference proteome</keyword>
<keyword evidence="1" id="KW-0472">Membrane</keyword>
<evidence type="ECO:0000313" key="3">
    <source>
        <dbReference type="EMBL" id="RKR88664.1"/>
    </source>
</evidence>
<dbReference type="SUPFAM" id="SSF52540">
    <property type="entry name" value="P-loop containing nucleoside triphosphate hydrolases"/>
    <property type="match status" value="1"/>
</dbReference>
<feature type="domain" description="NACHT" evidence="2">
    <location>
        <begin position="108"/>
        <end position="266"/>
    </location>
</feature>
<feature type="transmembrane region" description="Helical" evidence="1">
    <location>
        <begin position="12"/>
        <end position="33"/>
    </location>
</feature>
<keyword evidence="1" id="KW-0812">Transmembrane</keyword>
<sequence>MDLFEWVERFDNIVSIVVGTVAVLAMVGGSAAWQRRRPHRAAETIHSVRALVAAQRDTVPAHAYQFLDGSVAALSAIYVPQRVVPGTGPIGPVQAFDADDLLRGDAHLLLVGPAGSGKTTFVGHAVRELARGFSGTVRGRGGAPEEVGLAVPATMLVDRSLPEALAEAYRFGVPAVSTGQPPSRHGRWLVLVDGVDRISDPNTRSRVLGQLREWAARVDHPYRLMLTTRPLAAEEATALRTYFAEHHLLPFEPDDLSTFAERWFRDRVPDPERADRDRDRFRVDLARVELDGLTGNPLLVTLAALSWERRPGTLPPGPAELLDRFVPHLIESGAAAVDEAAAALSRRGAAGTEVAAWLDERIEGVCEAAAAGWLRDGGAVPAAVDWTNTYAPVAPGGLLRDWPGRVRALLLATGLFLPRGADIEPLTRAVAEYLAAGPVAREWPESRWLELMADPSTRGTGAFALARAGRATESALTRLAGGTGLQVLAAGHLVGAGIPMSVEVRDMILAALLRLWQAGEASLAGECLSVLGELAKAPAIRRAVFGIAADPRWPRQVRRAANTFVAVPSLRQSSPD</sequence>
<dbReference type="Proteomes" id="UP000277671">
    <property type="component" value="Unassembled WGS sequence"/>
</dbReference>
<accession>A0A495JJU6</accession>
<evidence type="ECO:0000256" key="1">
    <source>
        <dbReference type="SAM" id="Phobius"/>
    </source>
</evidence>
<gene>
    <name evidence="3" type="ORF">BDK92_2993</name>
</gene>
<keyword evidence="1" id="KW-1133">Transmembrane helix</keyword>
<evidence type="ECO:0000313" key="4">
    <source>
        <dbReference type="Proteomes" id="UP000277671"/>
    </source>
</evidence>
<dbReference type="InterPro" id="IPR027417">
    <property type="entry name" value="P-loop_NTPase"/>
</dbReference>